<keyword evidence="2" id="KW-0169">Cobalamin biosynthesis</keyword>
<organism evidence="4 5">
    <name type="scientific">Marinomonas piezotolerans</name>
    <dbReference type="NCBI Taxonomy" id="2213058"/>
    <lineage>
        <taxon>Bacteria</taxon>
        <taxon>Pseudomonadati</taxon>
        <taxon>Pseudomonadota</taxon>
        <taxon>Gammaproteobacteria</taxon>
        <taxon>Oceanospirillales</taxon>
        <taxon>Oceanospirillaceae</taxon>
        <taxon>Marinomonas</taxon>
    </lineage>
</organism>
<evidence type="ECO:0000256" key="2">
    <source>
        <dbReference type="ARBA" id="ARBA00022573"/>
    </source>
</evidence>
<dbReference type="UniPathway" id="UPA00148"/>
<keyword evidence="3" id="KW-0560">Oxidoreductase</keyword>
<evidence type="ECO:0000313" key="4">
    <source>
        <dbReference type="EMBL" id="RDL43420.1"/>
    </source>
</evidence>
<comment type="caution">
    <text evidence="4">The sequence shown here is derived from an EMBL/GenBank/DDBJ whole genome shotgun (WGS) entry which is preliminary data.</text>
</comment>
<protein>
    <submittedName>
        <fullName evidence="4">Cobalt-precorrin-6A reductase</fullName>
    </submittedName>
</protein>
<dbReference type="Pfam" id="PF02571">
    <property type="entry name" value="CbiJ"/>
    <property type="match status" value="1"/>
</dbReference>
<evidence type="ECO:0000256" key="1">
    <source>
        <dbReference type="ARBA" id="ARBA00004953"/>
    </source>
</evidence>
<comment type="pathway">
    <text evidence="1">Cofactor biosynthesis; adenosylcobalamin biosynthesis.</text>
</comment>
<dbReference type="PANTHER" id="PTHR36925">
    <property type="entry name" value="COBALT-PRECORRIN-6A REDUCTASE"/>
    <property type="match status" value="1"/>
</dbReference>
<name>A0A370U6M0_9GAMM</name>
<dbReference type="PANTHER" id="PTHR36925:SF1">
    <property type="entry name" value="COBALT-PRECORRIN-6A REDUCTASE"/>
    <property type="match status" value="1"/>
</dbReference>
<dbReference type="InterPro" id="IPR003723">
    <property type="entry name" value="Precorrin-6x_reduct"/>
</dbReference>
<dbReference type="RefSeq" id="WP_115468748.1">
    <property type="nucleotide sequence ID" value="NZ_QKRA01000007.1"/>
</dbReference>
<sequence>MRKAILVLGGTADARRIADTLILDGYKVIYSVAALLRAPKLDCDIVSGGFTQFGGLTQYLNEHSIGLVVNATHPYAAQMSCKAVAASIETKVQIWHLLRPAWQPTEQDLWYTYRNEEELLTMLNSYRRPLLSAGKMTQSFIHNVANKGSIKQVLWRTAAMPNFDLPAHVIWEKAVGPFDREEELALLKRFQVDVIVSKNTGGTTTSAKLEAARELSIPVLLHQRPKLSQATCTFKSVSELISALRRQYPMSSALQQKAQQ</sequence>
<evidence type="ECO:0000256" key="3">
    <source>
        <dbReference type="ARBA" id="ARBA00023002"/>
    </source>
</evidence>
<dbReference type="Proteomes" id="UP000254326">
    <property type="component" value="Unassembled WGS sequence"/>
</dbReference>
<keyword evidence="5" id="KW-1185">Reference proteome</keyword>
<reference evidence="4 5" key="1">
    <citation type="submission" date="2018-06" db="EMBL/GenBank/DDBJ databases">
        <title>Marinomonas sp. YLB-05 draft genome sequence.</title>
        <authorList>
            <person name="Yu L."/>
            <person name="Tang X."/>
        </authorList>
    </citation>
    <scope>NUCLEOTIDE SEQUENCE [LARGE SCALE GENOMIC DNA]</scope>
    <source>
        <strain evidence="4 5">YLB-05</strain>
    </source>
</reference>
<accession>A0A370U6M0</accession>
<dbReference type="GO" id="GO:0009236">
    <property type="term" value="P:cobalamin biosynthetic process"/>
    <property type="evidence" value="ECO:0007669"/>
    <property type="project" value="UniProtKB-UniPathway"/>
</dbReference>
<dbReference type="GO" id="GO:0016994">
    <property type="term" value="F:precorrin-6A reductase activity"/>
    <property type="evidence" value="ECO:0007669"/>
    <property type="project" value="InterPro"/>
</dbReference>
<dbReference type="OrthoDB" id="5183775at2"/>
<proteinExistence type="predicted"/>
<dbReference type="AlphaFoldDB" id="A0A370U6M0"/>
<dbReference type="PROSITE" id="PS51014">
    <property type="entry name" value="COBK_CBIJ"/>
    <property type="match status" value="1"/>
</dbReference>
<dbReference type="EMBL" id="QKRA01000007">
    <property type="protein sequence ID" value="RDL43420.1"/>
    <property type="molecule type" value="Genomic_DNA"/>
</dbReference>
<evidence type="ECO:0000313" key="5">
    <source>
        <dbReference type="Proteomes" id="UP000254326"/>
    </source>
</evidence>
<gene>
    <name evidence="4" type="ORF">DN730_13850</name>
</gene>